<reference evidence="7 8" key="1">
    <citation type="submission" date="2016-10" db="EMBL/GenBank/DDBJ databases">
        <authorList>
            <person name="de Groot N.N."/>
        </authorList>
    </citation>
    <scope>NUCLEOTIDE SEQUENCE [LARGE SCALE GENOMIC DNA]</scope>
    <source>
        <strain evidence="7 8">DSM 45514</strain>
    </source>
</reference>
<keyword evidence="3 6" id="KW-0812">Transmembrane</keyword>
<dbReference type="GO" id="GO:0005886">
    <property type="term" value="C:plasma membrane"/>
    <property type="evidence" value="ECO:0007669"/>
    <property type="project" value="UniProtKB-SubCell"/>
</dbReference>
<protein>
    <submittedName>
        <fullName evidence="7">Uncharacterized 5xTM membrane BCR, YitT family COG1284</fullName>
    </submittedName>
</protein>
<feature type="transmembrane region" description="Helical" evidence="6">
    <location>
        <begin position="74"/>
        <end position="93"/>
    </location>
</feature>
<accession>A0A1G6MZ58</accession>
<dbReference type="OrthoDB" id="2602718at2"/>
<keyword evidence="5 6" id="KW-0472">Membrane</keyword>
<evidence type="ECO:0000256" key="5">
    <source>
        <dbReference type="ARBA" id="ARBA00023136"/>
    </source>
</evidence>
<proteinExistence type="predicted"/>
<feature type="transmembrane region" description="Helical" evidence="6">
    <location>
        <begin position="138"/>
        <end position="160"/>
    </location>
</feature>
<dbReference type="EMBL" id="FMZA01000011">
    <property type="protein sequence ID" value="SDC60832.1"/>
    <property type="molecule type" value="Genomic_DNA"/>
</dbReference>
<name>A0A1G6MZ58_9BACL</name>
<gene>
    <name evidence="7" type="ORF">SAMN04488112_11161</name>
</gene>
<evidence type="ECO:0000256" key="6">
    <source>
        <dbReference type="SAM" id="Phobius"/>
    </source>
</evidence>
<sequence>MLNRHVSIFIGGTLISLGLNLFLTPHRLLDGGVIGLALILRYLWGVKTGLAIILLSLPIFSAVWLFDRRMLLNSFYGMLVSSLLIDVLSPLQGTVQSPVLFGALFGGLLVGTGVGLMLRFGTSTGGTDLLAQLIADRFHWNAGILIFVIDAAIIGSGSFILEAVQLFHTFLVISAVGLSTSLCLRKEPESA</sequence>
<evidence type="ECO:0000256" key="3">
    <source>
        <dbReference type="ARBA" id="ARBA00022692"/>
    </source>
</evidence>
<evidence type="ECO:0000256" key="1">
    <source>
        <dbReference type="ARBA" id="ARBA00004651"/>
    </source>
</evidence>
<comment type="subcellular location">
    <subcellularLocation>
        <location evidence="1">Cell membrane</location>
        <topology evidence="1">Multi-pass membrane protein</topology>
    </subcellularLocation>
</comment>
<dbReference type="Pfam" id="PF02588">
    <property type="entry name" value="YitT_membrane"/>
    <property type="match status" value="1"/>
</dbReference>
<dbReference type="InterPro" id="IPR003740">
    <property type="entry name" value="YitT"/>
</dbReference>
<dbReference type="PANTHER" id="PTHR33545:SF5">
    <property type="entry name" value="UPF0750 MEMBRANE PROTEIN YITT"/>
    <property type="match status" value="1"/>
</dbReference>
<organism evidence="7 8">
    <name type="scientific">Melghirimyces thermohalophilus</name>
    <dbReference type="NCBI Taxonomy" id="1236220"/>
    <lineage>
        <taxon>Bacteria</taxon>
        <taxon>Bacillati</taxon>
        <taxon>Bacillota</taxon>
        <taxon>Bacilli</taxon>
        <taxon>Bacillales</taxon>
        <taxon>Thermoactinomycetaceae</taxon>
        <taxon>Melghirimyces</taxon>
    </lineage>
</organism>
<keyword evidence="8" id="KW-1185">Reference proteome</keyword>
<evidence type="ECO:0000313" key="7">
    <source>
        <dbReference type="EMBL" id="SDC60832.1"/>
    </source>
</evidence>
<feature type="transmembrane region" description="Helical" evidence="6">
    <location>
        <begin position="6"/>
        <end position="23"/>
    </location>
</feature>
<dbReference type="PANTHER" id="PTHR33545">
    <property type="entry name" value="UPF0750 MEMBRANE PROTEIN YITT-RELATED"/>
    <property type="match status" value="1"/>
</dbReference>
<evidence type="ECO:0000256" key="2">
    <source>
        <dbReference type="ARBA" id="ARBA00022475"/>
    </source>
</evidence>
<feature type="transmembrane region" description="Helical" evidence="6">
    <location>
        <begin position="166"/>
        <end position="184"/>
    </location>
</feature>
<keyword evidence="2" id="KW-1003">Cell membrane</keyword>
<evidence type="ECO:0000313" key="8">
    <source>
        <dbReference type="Proteomes" id="UP000199387"/>
    </source>
</evidence>
<evidence type="ECO:0000256" key="4">
    <source>
        <dbReference type="ARBA" id="ARBA00022989"/>
    </source>
</evidence>
<dbReference type="InterPro" id="IPR051461">
    <property type="entry name" value="UPF0750_membrane"/>
</dbReference>
<feature type="transmembrane region" description="Helical" evidence="6">
    <location>
        <begin position="99"/>
        <end position="118"/>
    </location>
</feature>
<dbReference type="STRING" id="1236220.SAMN04488112_11161"/>
<dbReference type="RefSeq" id="WP_091570215.1">
    <property type="nucleotide sequence ID" value="NZ_FMZA01000011.1"/>
</dbReference>
<dbReference type="AlphaFoldDB" id="A0A1G6MZ58"/>
<dbReference type="Proteomes" id="UP000199387">
    <property type="component" value="Unassembled WGS sequence"/>
</dbReference>
<feature type="transmembrane region" description="Helical" evidence="6">
    <location>
        <begin position="50"/>
        <end position="67"/>
    </location>
</feature>
<keyword evidence="4 6" id="KW-1133">Transmembrane helix</keyword>